<keyword evidence="2" id="KW-0067">ATP-binding</keyword>
<keyword evidence="3" id="KW-1185">Reference proteome</keyword>
<protein>
    <submittedName>
        <fullName evidence="2">ATP-dependent DNA helicase</fullName>
    </submittedName>
</protein>
<accession>A0A5K7SBJ5</accession>
<feature type="domain" description="Schlafen AlbA-2" evidence="1">
    <location>
        <begin position="13"/>
        <end position="127"/>
    </location>
</feature>
<dbReference type="PANTHER" id="PTHR30595:SF6">
    <property type="entry name" value="SCHLAFEN ALBA-2 DOMAIN-CONTAINING PROTEIN"/>
    <property type="match status" value="1"/>
</dbReference>
<dbReference type="InterPro" id="IPR007421">
    <property type="entry name" value="Schlafen_AlbA_2_dom"/>
</dbReference>
<dbReference type="PANTHER" id="PTHR30595">
    <property type="entry name" value="GLPR-RELATED TRANSCRIPTIONAL REPRESSOR"/>
    <property type="match status" value="1"/>
</dbReference>
<dbReference type="Gene3D" id="3.30.950.30">
    <property type="entry name" value="Schlafen, AAA domain"/>
    <property type="match status" value="1"/>
</dbReference>
<keyword evidence="2" id="KW-0347">Helicase</keyword>
<evidence type="ECO:0000313" key="3">
    <source>
        <dbReference type="Proteomes" id="UP001193389"/>
    </source>
</evidence>
<dbReference type="Proteomes" id="UP001193389">
    <property type="component" value="Chromosome"/>
</dbReference>
<sequence>MNNYITKLIQQGEHQTQDFKYCISDSRKIARSLVAFANTDGGRLLIGVKDNGRIAGVRSEEEYYMVESAAKMYSKPPIDFTTKQHHVEGKTVLEVIVEPSPEKPHFARDDDGKWWAYFRKDDENRLANKIMIEVWKRQKSPDGILINYSEDEKILLDYLATNEKISVSKYSRIAHLTYKKAEEIIINFRTLNILKDCVGDTRIDYAINEEFDREEWENKNFKK</sequence>
<dbReference type="EMBL" id="AP018694">
    <property type="protein sequence ID" value="BBE18826.1"/>
    <property type="molecule type" value="Genomic_DNA"/>
</dbReference>
<dbReference type="KEGG" id="anf:AQPE_2994"/>
<keyword evidence="2" id="KW-0378">Hydrolase</keyword>
<evidence type="ECO:0000313" key="2">
    <source>
        <dbReference type="EMBL" id="BBE18826.1"/>
    </source>
</evidence>
<dbReference type="InterPro" id="IPR038461">
    <property type="entry name" value="Schlafen_AlbA_2_dom_sf"/>
</dbReference>
<dbReference type="RefSeq" id="WP_318347127.1">
    <property type="nucleotide sequence ID" value="NZ_AP018694.1"/>
</dbReference>
<dbReference type="Pfam" id="PF04326">
    <property type="entry name" value="SLFN_AlbA_2"/>
    <property type="match status" value="1"/>
</dbReference>
<proteinExistence type="predicted"/>
<dbReference type="GO" id="GO:0004386">
    <property type="term" value="F:helicase activity"/>
    <property type="evidence" value="ECO:0007669"/>
    <property type="project" value="UniProtKB-KW"/>
</dbReference>
<gene>
    <name evidence="2" type="ORF">AQPE_2994</name>
</gene>
<dbReference type="AlphaFoldDB" id="A0A5K7SBJ5"/>
<reference evidence="2" key="1">
    <citation type="journal article" date="2020" name="Int. J. Syst. Evol. Microbiol.">
        <title>Aquipluma nitroreducens gen. nov. sp. nov., a novel facultatively anaerobic bacterium isolated from a freshwater lake.</title>
        <authorList>
            <person name="Watanabe M."/>
            <person name="Kojima H."/>
            <person name="Fukui M."/>
        </authorList>
    </citation>
    <scope>NUCLEOTIDE SEQUENCE</scope>
    <source>
        <strain evidence="2">MeG22</strain>
    </source>
</reference>
<organism evidence="2 3">
    <name type="scientific">Aquipluma nitroreducens</name>
    <dbReference type="NCBI Taxonomy" id="2010828"/>
    <lineage>
        <taxon>Bacteria</taxon>
        <taxon>Pseudomonadati</taxon>
        <taxon>Bacteroidota</taxon>
        <taxon>Bacteroidia</taxon>
        <taxon>Marinilabiliales</taxon>
        <taxon>Prolixibacteraceae</taxon>
        <taxon>Aquipluma</taxon>
    </lineage>
</organism>
<name>A0A5K7SBJ5_9BACT</name>
<evidence type="ECO:0000259" key="1">
    <source>
        <dbReference type="Pfam" id="PF04326"/>
    </source>
</evidence>
<keyword evidence="2" id="KW-0547">Nucleotide-binding</keyword>